<evidence type="ECO:0000256" key="1">
    <source>
        <dbReference type="SAM" id="MobiDB-lite"/>
    </source>
</evidence>
<dbReference type="AlphaFoldDB" id="A0A3R8QMK3"/>
<protein>
    <submittedName>
        <fullName evidence="2">Uncharacterized protein</fullName>
    </submittedName>
</protein>
<keyword evidence="3" id="KW-1185">Reference proteome</keyword>
<gene>
    <name evidence="2" type="ORF">DS079_10920</name>
</gene>
<evidence type="ECO:0000313" key="2">
    <source>
        <dbReference type="EMBL" id="RRR18251.1"/>
    </source>
</evidence>
<organism evidence="2 3">
    <name type="scientific">Brachybacterium paraconglomeratum</name>
    <dbReference type="NCBI Taxonomy" id="173362"/>
    <lineage>
        <taxon>Bacteria</taxon>
        <taxon>Bacillati</taxon>
        <taxon>Actinomycetota</taxon>
        <taxon>Actinomycetes</taxon>
        <taxon>Micrococcales</taxon>
        <taxon>Dermabacteraceae</taxon>
        <taxon>Brachybacterium</taxon>
    </lineage>
</organism>
<comment type="caution">
    <text evidence="2">The sequence shown here is derived from an EMBL/GenBank/DDBJ whole genome shotgun (WGS) entry which is preliminary data.</text>
</comment>
<evidence type="ECO:0000313" key="3">
    <source>
        <dbReference type="Proteomes" id="UP000274327"/>
    </source>
</evidence>
<sequence length="79" mass="8586">MHAMPQKRVEAYDTRTGAKLPHRVPENWLRIFPHLSLTPKTKAAQSAASDDAPAAAPAEGVASTPKTARRGRQTPQKES</sequence>
<feature type="region of interest" description="Disordered" evidence="1">
    <location>
        <begin position="39"/>
        <end position="79"/>
    </location>
</feature>
<name>A0A3R8QMK3_9MICO</name>
<reference evidence="2 3" key="1">
    <citation type="submission" date="2018-07" db="EMBL/GenBank/DDBJ databases">
        <title>Brachybacteriurn paraconglorneratum KCTC 9916.</title>
        <authorList>
            <person name="Li Y."/>
        </authorList>
    </citation>
    <scope>NUCLEOTIDE SEQUENCE [LARGE SCALE GENOMIC DNA]</scope>
    <source>
        <strain evidence="2 3">KCTC 9916</strain>
    </source>
</reference>
<accession>A0A3R8QMK3</accession>
<proteinExistence type="predicted"/>
<dbReference type="EMBL" id="QOCI01000008">
    <property type="protein sequence ID" value="RRR18251.1"/>
    <property type="molecule type" value="Genomic_DNA"/>
</dbReference>
<feature type="compositionally biased region" description="Low complexity" evidence="1">
    <location>
        <begin position="43"/>
        <end position="58"/>
    </location>
</feature>
<dbReference type="Proteomes" id="UP000274327">
    <property type="component" value="Unassembled WGS sequence"/>
</dbReference>